<evidence type="ECO:0000313" key="1">
    <source>
        <dbReference type="EMBL" id="AKU90772.1"/>
    </source>
</evidence>
<protein>
    <submittedName>
        <fullName evidence="1">Uncharacterized protein</fullName>
    </submittedName>
</protein>
<dbReference type="AlphaFoldDB" id="A0A0K1PBA5"/>
<dbReference type="EMBL" id="CP012332">
    <property type="protein sequence ID" value="AKU90772.1"/>
    <property type="molecule type" value="Genomic_DNA"/>
</dbReference>
<name>A0A0K1PBA5_9BACT</name>
<evidence type="ECO:0000313" key="2">
    <source>
        <dbReference type="Proteomes" id="UP000055590"/>
    </source>
</evidence>
<proteinExistence type="predicted"/>
<gene>
    <name evidence="1" type="ORF">AKJ08_1159</name>
</gene>
<keyword evidence="2" id="KW-1185">Reference proteome</keyword>
<sequence>MHVTYSDSPEQDDAVLHLEEAASAKAQKNAAAKWKKLKRLANVAPDEIH</sequence>
<dbReference type="Proteomes" id="UP000055590">
    <property type="component" value="Chromosome"/>
</dbReference>
<organism evidence="1 2">
    <name type="scientific">Vulgatibacter incomptus</name>
    <dbReference type="NCBI Taxonomy" id="1391653"/>
    <lineage>
        <taxon>Bacteria</taxon>
        <taxon>Pseudomonadati</taxon>
        <taxon>Myxococcota</taxon>
        <taxon>Myxococcia</taxon>
        <taxon>Myxococcales</taxon>
        <taxon>Cystobacterineae</taxon>
        <taxon>Vulgatibacteraceae</taxon>
        <taxon>Vulgatibacter</taxon>
    </lineage>
</organism>
<accession>A0A0K1PBA5</accession>
<reference evidence="1 2" key="1">
    <citation type="submission" date="2015-08" db="EMBL/GenBank/DDBJ databases">
        <authorList>
            <person name="Babu N.S."/>
            <person name="Beckwith C.J."/>
            <person name="Beseler K.G."/>
            <person name="Brison A."/>
            <person name="Carone J.V."/>
            <person name="Caskin T.P."/>
            <person name="Diamond M."/>
            <person name="Durham M.E."/>
            <person name="Foxe J.M."/>
            <person name="Go M."/>
            <person name="Henderson B.A."/>
            <person name="Jones I.B."/>
            <person name="McGettigan J.A."/>
            <person name="Micheletti S.J."/>
            <person name="Nasrallah M.E."/>
            <person name="Ortiz D."/>
            <person name="Piller C.R."/>
            <person name="Privatt S.R."/>
            <person name="Schneider S.L."/>
            <person name="Sharp S."/>
            <person name="Smith T.C."/>
            <person name="Stanton J.D."/>
            <person name="Ullery H.E."/>
            <person name="Wilson R.J."/>
            <person name="Serrano M.G."/>
            <person name="Buck G."/>
            <person name="Lee V."/>
            <person name="Wang Y."/>
            <person name="Carvalho R."/>
            <person name="Voegtly L."/>
            <person name="Shi R."/>
            <person name="Duckworth R."/>
            <person name="Johnson A."/>
            <person name="Loviza R."/>
            <person name="Walstead R."/>
            <person name="Shah Z."/>
            <person name="Kiflezghi M."/>
            <person name="Wade K."/>
            <person name="Ball S.L."/>
            <person name="Bradley K.W."/>
            <person name="Asai D.J."/>
            <person name="Bowman C.A."/>
            <person name="Russell D.A."/>
            <person name="Pope W.H."/>
            <person name="Jacobs-Sera D."/>
            <person name="Hendrix R.W."/>
            <person name="Hatfull G.F."/>
        </authorList>
    </citation>
    <scope>NUCLEOTIDE SEQUENCE [LARGE SCALE GENOMIC DNA]</scope>
    <source>
        <strain evidence="1 2">DSM 27710</strain>
    </source>
</reference>
<dbReference type="KEGG" id="vin:AKJ08_1159"/>